<sequence length="73" mass="8360">MRVGREVGSFWEVLSRKPVRIFVRAALLHLAYVTQAAPAKFNVFTHLLERTLLELNREPLPAEVTPGKVYRLS</sequence>
<protein>
    <submittedName>
        <fullName evidence="1">Uncharacterized protein</fullName>
    </submittedName>
</protein>
<accession>A0A6P2U6U9</accession>
<evidence type="ECO:0000313" key="2">
    <source>
        <dbReference type="Proteomes" id="UP000494110"/>
    </source>
</evidence>
<dbReference type="Proteomes" id="UP000494110">
    <property type="component" value="Unassembled WGS sequence"/>
</dbReference>
<dbReference type="EMBL" id="CABVQN010000001">
    <property type="protein sequence ID" value="VWC67823.1"/>
    <property type="molecule type" value="Genomic_DNA"/>
</dbReference>
<reference evidence="1 2" key="1">
    <citation type="submission" date="2019-09" db="EMBL/GenBank/DDBJ databases">
        <authorList>
            <person name="Depoorter E."/>
        </authorList>
    </citation>
    <scope>NUCLEOTIDE SEQUENCE [LARGE SCALE GENOMIC DNA]</scope>
    <source>
        <strain evidence="1">R-39750</strain>
    </source>
</reference>
<gene>
    <name evidence="1" type="ORF">BLA39750_00304</name>
</gene>
<proteinExistence type="predicted"/>
<dbReference type="AlphaFoldDB" id="A0A6P2U6U9"/>
<organism evidence="1 2">
    <name type="scientific">Burkholderia lata (strain ATCC 17760 / DSM 23089 / LMG 22485 / NCIMB 9086 / R18194 / 383)</name>
    <dbReference type="NCBI Taxonomy" id="482957"/>
    <lineage>
        <taxon>Bacteria</taxon>
        <taxon>Pseudomonadati</taxon>
        <taxon>Pseudomonadota</taxon>
        <taxon>Betaproteobacteria</taxon>
        <taxon>Burkholderiales</taxon>
        <taxon>Burkholderiaceae</taxon>
        <taxon>Burkholderia</taxon>
        <taxon>Burkholderia cepacia complex</taxon>
    </lineage>
</organism>
<name>A0A6P2U6U9_BURL3</name>
<evidence type="ECO:0000313" key="1">
    <source>
        <dbReference type="EMBL" id="VWC67823.1"/>
    </source>
</evidence>